<evidence type="ECO:0000256" key="1">
    <source>
        <dbReference type="ARBA" id="ARBA00023015"/>
    </source>
</evidence>
<reference evidence="5 6" key="1">
    <citation type="submission" date="2020-07" db="EMBL/GenBank/DDBJ databases">
        <title>Sequencing the genomes of 1000 actinobacteria strains.</title>
        <authorList>
            <person name="Klenk H.-P."/>
        </authorList>
    </citation>
    <scope>NUCLEOTIDE SEQUENCE [LARGE SCALE GENOMIC DNA]</scope>
    <source>
        <strain evidence="5 6">DSM 26341</strain>
    </source>
</reference>
<dbReference type="Pfam" id="PF00440">
    <property type="entry name" value="TetR_N"/>
    <property type="match status" value="1"/>
</dbReference>
<dbReference type="InterPro" id="IPR009057">
    <property type="entry name" value="Homeodomain-like_sf"/>
</dbReference>
<dbReference type="PANTHER" id="PTHR30055">
    <property type="entry name" value="HTH-TYPE TRANSCRIPTIONAL REGULATOR RUTR"/>
    <property type="match status" value="1"/>
</dbReference>
<dbReference type="PANTHER" id="PTHR30055:SF234">
    <property type="entry name" value="HTH-TYPE TRANSCRIPTIONAL REGULATOR BETI"/>
    <property type="match status" value="1"/>
</dbReference>
<dbReference type="RefSeq" id="WP_218852345.1">
    <property type="nucleotide sequence ID" value="NZ_JACBZP010000001.1"/>
</dbReference>
<dbReference type="InterPro" id="IPR050109">
    <property type="entry name" value="HTH-type_TetR-like_transc_reg"/>
</dbReference>
<accession>A0A7Z0IH73</accession>
<keyword evidence="1" id="KW-0805">Transcription regulation</keyword>
<gene>
    <name evidence="5" type="ORF">BJY26_001884</name>
</gene>
<keyword evidence="2" id="KW-0238">DNA-binding</keyword>
<proteinExistence type="predicted"/>
<dbReference type="GO" id="GO:0003700">
    <property type="term" value="F:DNA-binding transcription factor activity"/>
    <property type="evidence" value="ECO:0007669"/>
    <property type="project" value="TreeGrafter"/>
</dbReference>
<dbReference type="Proteomes" id="UP000539111">
    <property type="component" value="Unassembled WGS sequence"/>
</dbReference>
<evidence type="ECO:0000256" key="3">
    <source>
        <dbReference type="ARBA" id="ARBA00023163"/>
    </source>
</evidence>
<comment type="caution">
    <text evidence="5">The sequence shown here is derived from an EMBL/GenBank/DDBJ whole genome shotgun (WGS) entry which is preliminary data.</text>
</comment>
<evidence type="ECO:0000259" key="4">
    <source>
        <dbReference type="Pfam" id="PF00440"/>
    </source>
</evidence>
<dbReference type="SUPFAM" id="SSF46689">
    <property type="entry name" value="Homeodomain-like"/>
    <property type="match status" value="1"/>
</dbReference>
<protein>
    <submittedName>
        <fullName evidence="5">AcrR family transcriptional regulator</fullName>
    </submittedName>
</protein>
<evidence type="ECO:0000313" key="6">
    <source>
        <dbReference type="Proteomes" id="UP000539111"/>
    </source>
</evidence>
<dbReference type="GO" id="GO:0000976">
    <property type="term" value="F:transcription cis-regulatory region binding"/>
    <property type="evidence" value="ECO:0007669"/>
    <property type="project" value="TreeGrafter"/>
</dbReference>
<dbReference type="EMBL" id="JACBZP010000001">
    <property type="protein sequence ID" value="NYI67578.1"/>
    <property type="molecule type" value="Genomic_DNA"/>
</dbReference>
<evidence type="ECO:0000313" key="5">
    <source>
        <dbReference type="EMBL" id="NYI67578.1"/>
    </source>
</evidence>
<feature type="domain" description="HTH tetR-type" evidence="4">
    <location>
        <begin position="21"/>
        <end position="52"/>
    </location>
</feature>
<organism evidence="5 6">
    <name type="scientific">Spelaeicoccus albus</name>
    <dbReference type="NCBI Taxonomy" id="1280376"/>
    <lineage>
        <taxon>Bacteria</taxon>
        <taxon>Bacillati</taxon>
        <taxon>Actinomycetota</taxon>
        <taxon>Actinomycetes</taxon>
        <taxon>Micrococcales</taxon>
        <taxon>Brevibacteriaceae</taxon>
        <taxon>Spelaeicoccus</taxon>
    </lineage>
</organism>
<dbReference type="AlphaFoldDB" id="A0A7Z0IH73"/>
<keyword evidence="3" id="KW-0804">Transcription</keyword>
<name>A0A7Z0IH73_9MICO</name>
<keyword evidence="6" id="KW-1185">Reference proteome</keyword>
<sequence length="201" mass="21786">MFTEPVHSRADRRETTRVKVLTAAATLFRDRGFAATTVRGIAAEAGVSTGTVIAVGDKNTLLVKTFDTWIADLQQQHPPRSSDEPTLPTTDPGKRVAALVQPFIELFAGDQELARTYAAVLVSGNHEPAIFNELADELVREFEEILRDAGITQEHSKTAARVIYHSYLGILFSWAGTTSTVSSALDDVRSAVAAVTFVKGK</sequence>
<dbReference type="InterPro" id="IPR001647">
    <property type="entry name" value="HTH_TetR"/>
</dbReference>
<dbReference type="Gene3D" id="1.10.357.10">
    <property type="entry name" value="Tetracycline Repressor, domain 2"/>
    <property type="match status" value="1"/>
</dbReference>
<evidence type="ECO:0000256" key="2">
    <source>
        <dbReference type="ARBA" id="ARBA00023125"/>
    </source>
</evidence>